<dbReference type="RefSeq" id="XP_001011466.1">
    <property type="nucleotide sequence ID" value="XM_001011466.1"/>
</dbReference>
<dbReference type="KEGG" id="tet:TTHERM_00782100"/>
<keyword evidence="8" id="KW-0539">Nucleus</keyword>
<organism evidence="11 12">
    <name type="scientific">Tetrahymena thermophila (strain SB210)</name>
    <dbReference type="NCBI Taxonomy" id="312017"/>
    <lineage>
        <taxon>Eukaryota</taxon>
        <taxon>Sar</taxon>
        <taxon>Alveolata</taxon>
        <taxon>Ciliophora</taxon>
        <taxon>Intramacronucleata</taxon>
        <taxon>Oligohymenophorea</taxon>
        <taxon>Hymenostomatida</taxon>
        <taxon>Tetrahymenina</taxon>
        <taxon>Tetrahymenidae</taxon>
        <taxon>Tetrahymena</taxon>
    </lineage>
</organism>
<feature type="coiled-coil region" evidence="10">
    <location>
        <begin position="58"/>
        <end position="100"/>
    </location>
</feature>
<dbReference type="AlphaFoldDB" id="Q231T1"/>
<dbReference type="Proteomes" id="UP000009168">
    <property type="component" value="Unassembled WGS sequence"/>
</dbReference>
<evidence type="ECO:0000256" key="10">
    <source>
        <dbReference type="SAM" id="Coils"/>
    </source>
</evidence>
<evidence type="ECO:0000256" key="3">
    <source>
        <dbReference type="ARBA" id="ARBA00016738"/>
    </source>
</evidence>
<evidence type="ECO:0000256" key="1">
    <source>
        <dbReference type="ARBA" id="ARBA00004286"/>
    </source>
</evidence>
<dbReference type="eggNOG" id="ENOG502SH0P">
    <property type="taxonomic scope" value="Eukaryota"/>
</dbReference>
<dbReference type="GO" id="GO:0005694">
    <property type="term" value="C:chromosome"/>
    <property type="evidence" value="ECO:0007669"/>
    <property type="project" value="UniProtKB-SubCell"/>
</dbReference>
<dbReference type="GO" id="GO:0005730">
    <property type="term" value="C:nucleolus"/>
    <property type="evidence" value="ECO:0007669"/>
    <property type="project" value="UniProtKB-SubCell"/>
</dbReference>
<reference evidence="12" key="1">
    <citation type="journal article" date="2006" name="PLoS Biol.">
        <title>Macronuclear genome sequence of the ciliate Tetrahymena thermophila, a model eukaryote.</title>
        <authorList>
            <person name="Eisen J.A."/>
            <person name="Coyne R.S."/>
            <person name="Wu M."/>
            <person name="Wu D."/>
            <person name="Thiagarajan M."/>
            <person name="Wortman J.R."/>
            <person name="Badger J.H."/>
            <person name="Ren Q."/>
            <person name="Amedeo P."/>
            <person name="Jones K.M."/>
            <person name="Tallon L.J."/>
            <person name="Delcher A.L."/>
            <person name="Salzberg S.L."/>
            <person name="Silva J.C."/>
            <person name="Haas B.J."/>
            <person name="Majoros W.H."/>
            <person name="Farzad M."/>
            <person name="Carlton J.M."/>
            <person name="Smith R.K. Jr."/>
            <person name="Garg J."/>
            <person name="Pearlman R.E."/>
            <person name="Karrer K.M."/>
            <person name="Sun L."/>
            <person name="Manning G."/>
            <person name="Elde N.C."/>
            <person name="Turkewitz A.P."/>
            <person name="Asai D.J."/>
            <person name="Wilkes D.E."/>
            <person name="Wang Y."/>
            <person name="Cai H."/>
            <person name="Collins K."/>
            <person name="Stewart B.A."/>
            <person name="Lee S.R."/>
            <person name="Wilamowska K."/>
            <person name="Weinberg Z."/>
            <person name="Ruzzo W.L."/>
            <person name="Wloga D."/>
            <person name="Gaertig J."/>
            <person name="Frankel J."/>
            <person name="Tsao C.-C."/>
            <person name="Gorovsky M.A."/>
            <person name="Keeling P.J."/>
            <person name="Waller R.F."/>
            <person name="Patron N.J."/>
            <person name="Cherry J.M."/>
            <person name="Stover N.A."/>
            <person name="Krieger C.J."/>
            <person name="del Toro C."/>
            <person name="Ryder H.F."/>
            <person name="Williamson S.C."/>
            <person name="Barbeau R.A."/>
            <person name="Hamilton E.P."/>
            <person name="Orias E."/>
        </authorList>
    </citation>
    <scope>NUCLEOTIDE SEQUENCE [LARGE SCALE GENOMIC DNA]</scope>
    <source>
        <strain evidence="12">SB210</strain>
    </source>
</reference>
<dbReference type="InterPro" id="IPR026570">
    <property type="entry name" value="CCDC86"/>
</dbReference>
<dbReference type="PANTHER" id="PTHR13557:SF1">
    <property type="entry name" value="COILED-COIL DOMAIN-CONTAINING PROTEIN 86"/>
    <property type="match status" value="1"/>
</dbReference>
<dbReference type="EMBL" id="GG662770">
    <property type="protein sequence ID" value="EAR91221.1"/>
    <property type="molecule type" value="Genomic_DNA"/>
</dbReference>
<dbReference type="HOGENOM" id="CLU_1879441_0_0_1"/>
<dbReference type="GeneID" id="7842028"/>
<evidence type="ECO:0000256" key="4">
    <source>
        <dbReference type="ARBA" id="ARBA00022454"/>
    </source>
</evidence>
<comment type="function">
    <text evidence="9">Required for proper chromosome segregation during mitosis and error-free mitotic progression.</text>
</comment>
<proteinExistence type="predicted"/>
<evidence type="ECO:0000256" key="8">
    <source>
        <dbReference type="ARBA" id="ARBA00023242"/>
    </source>
</evidence>
<keyword evidence="5" id="KW-0597">Phosphoprotein</keyword>
<evidence type="ECO:0000313" key="11">
    <source>
        <dbReference type="EMBL" id="EAR91221.1"/>
    </source>
</evidence>
<comment type="subcellular location">
    <subcellularLocation>
        <location evidence="1">Chromosome</location>
    </subcellularLocation>
    <subcellularLocation>
        <location evidence="2">Nucleus</location>
        <location evidence="2">Nucleolus</location>
    </subcellularLocation>
</comment>
<evidence type="ECO:0000313" key="12">
    <source>
        <dbReference type="Proteomes" id="UP000009168"/>
    </source>
</evidence>
<dbReference type="PANTHER" id="PTHR13557">
    <property type="entry name" value="COILED-COIL DOMAIN-CONTAINING PROTEIN 86"/>
    <property type="match status" value="1"/>
</dbReference>
<evidence type="ECO:0000256" key="6">
    <source>
        <dbReference type="ARBA" id="ARBA00022934"/>
    </source>
</evidence>
<keyword evidence="6" id="KW-0164">Citrullination</keyword>
<evidence type="ECO:0000256" key="7">
    <source>
        <dbReference type="ARBA" id="ARBA00023054"/>
    </source>
</evidence>
<keyword evidence="7 10" id="KW-0175">Coiled coil</keyword>
<evidence type="ECO:0000256" key="5">
    <source>
        <dbReference type="ARBA" id="ARBA00022553"/>
    </source>
</evidence>
<name>Q231T1_TETTS</name>
<keyword evidence="12" id="KW-1185">Reference proteome</keyword>
<evidence type="ECO:0000256" key="2">
    <source>
        <dbReference type="ARBA" id="ARBA00004604"/>
    </source>
</evidence>
<evidence type="ECO:0000256" key="9">
    <source>
        <dbReference type="ARBA" id="ARBA00093307"/>
    </source>
</evidence>
<dbReference type="InParanoid" id="Q231T1"/>
<gene>
    <name evidence="11" type="ORF">TTHERM_00782100</name>
</gene>
<dbReference type="OrthoDB" id="311721at2759"/>
<accession>Q231T1</accession>
<protein>
    <recommendedName>
        <fullName evidence="3">Coiled-coil domain-containing protein 86</fullName>
    </recommendedName>
</protein>
<keyword evidence="4" id="KW-0158">Chromosome</keyword>
<sequence length="143" mass="17114">MGRAKEINTEYKEIPKEDLIKVGKPKSGKPWKKNTQRVSNKVLALRQNVGMILTFDQKVQRAKERKELKEKMDQLKQEYDEKMEKERQRLKEKAKRDELNQYKSSTFQVIKDTKRIKNWNKKARSTLAKLPSELYEKIIAKNY</sequence>
<dbReference type="OMA" id="MPKSGNP"/>